<dbReference type="AlphaFoldDB" id="A0A0R2CJ02"/>
<dbReference type="PATRIC" id="fig|1423745.4.peg.813"/>
<dbReference type="InterPro" id="IPR001279">
    <property type="entry name" value="Metallo-B-lactamas"/>
</dbReference>
<dbReference type="EMBL" id="AYZI01000004">
    <property type="protein sequence ID" value="KRM91629.1"/>
    <property type="molecule type" value="Genomic_DNA"/>
</dbReference>
<dbReference type="InterPro" id="IPR036866">
    <property type="entry name" value="RibonucZ/Hydroxyglut_hydro"/>
</dbReference>
<dbReference type="Proteomes" id="UP000051586">
    <property type="component" value="Unassembled WGS sequence"/>
</dbReference>
<dbReference type="RefSeq" id="WP_056961591.1">
    <property type="nucleotide sequence ID" value="NZ_AYZI01000004.1"/>
</dbReference>
<comment type="caution">
    <text evidence="3">The sequence shown here is derived from an EMBL/GenBank/DDBJ whole genome shotgun (WGS) entry which is preliminary data.</text>
</comment>
<dbReference type="Pfam" id="PF12706">
    <property type="entry name" value="Lactamase_B_2"/>
    <property type="match status" value="1"/>
</dbReference>
<evidence type="ECO:0000256" key="1">
    <source>
        <dbReference type="ARBA" id="ARBA00022833"/>
    </source>
</evidence>
<dbReference type="STRING" id="1423745.GCA_001311215_01267"/>
<dbReference type="GO" id="GO:0042781">
    <property type="term" value="F:3'-tRNA processing endoribonuclease activity"/>
    <property type="evidence" value="ECO:0007669"/>
    <property type="project" value="TreeGrafter"/>
</dbReference>
<dbReference type="CDD" id="cd07716">
    <property type="entry name" value="RNaseZ_short-form-like_MBL-fold"/>
    <property type="match status" value="1"/>
</dbReference>
<feature type="domain" description="Metallo-beta-lactamase" evidence="2">
    <location>
        <begin position="18"/>
        <end position="211"/>
    </location>
</feature>
<keyword evidence="1" id="KW-0862">Zinc</keyword>
<protein>
    <recommendedName>
        <fullName evidence="2">Metallo-beta-lactamase domain-containing protein</fullName>
    </recommendedName>
</protein>
<gene>
    <name evidence="3" type="ORF">FC87_GL000764</name>
</gene>
<evidence type="ECO:0000313" key="3">
    <source>
        <dbReference type="EMBL" id="KRM91629.1"/>
    </source>
</evidence>
<name>A0A0R2CJ02_9LACO</name>
<proteinExistence type="predicted"/>
<dbReference type="Gene3D" id="3.60.15.10">
    <property type="entry name" value="Ribonuclease Z/Hydroxyacylglutathione hydrolase-like"/>
    <property type="match status" value="1"/>
</dbReference>
<reference evidence="3 4" key="1">
    <citation type="journal article" date="2015" name="Genome Announc.">
        <title>Expanding the biotechnology potential of lactobacilli through comparative genomics of 213 strains and associated genera.</title>
        <authorList>
            <person name="Sun Z."/>
            <person name="Harris H.M."/>
            <person name="McCann A."/>
            <person name="Guo C."/>
            <person name="Argimon S."/>
            <person name="Zhang W."/>
            <person name="Yang X."/>
            <person name="Jeffery I.B."/>
            <person name="Cooney J.C."/>
            <person name="Kagawa T.F."/>
            <person name="Liu W."/>
            <person name="Song Y."/>
            <person name="Salvetti E."/>
            <person name="Wrobel A."/>
            <person name="Rasinkangas P."/>
            <person name="Parkhill J."/>
            <person name="Rea M.C."/>
            <person name="O'Sullivan O."/>
            <person name="Ritari J."/>
            <person name="Douillard F.P."/>
            <person name="Paul Ross R."/>
            <person name="Yang R."/>
            <person name="Briner A.E."/>
            <person name="Felis G.E."/>
            <person name="de Vos W.M."/>
            <person name="Barrangou R."/>
            <person name="Klaenhammer T.R."/>
            <person name="Caufield P.W."/>
            <person name="Cui Y."/>
            <person name="Zhang H."/>
            <person name="O'Toole P.W."/>
        </authorList>
    </citation>
    <scope>NUCLEOTIDE SEQUENCE [LARGE SCALE GENOMIC DNA]</scope>
    <source>
        <strain evidence="3 4">DSM 22689</strain>
    </source>
</reference>
<dbReference type="SUPFAM" id="SSF56281">
    <property type="entry name" value="Metallo-hydrolase/oxidoreductase"/>
    <property type="match status" value="1"/>
</dbReference>
<evidence type="ECO:0000313" key="4">
    <source>
        <dbReference type="Proteomes" id="UP000051586"/>
    </source>
</evidence>
<dbReference type="SMART" id="SM00849">
    <property type="entry name" value="Lactamase_B"/>
    <property type="match status" value="1"/>
</dbReference>
<organism evidence="3 4">
    <name type="scientific">Fructilactobacillus florum DSM 22689 = JCM 16035</name>
    <dbReference type="NCBI Taxonomy" id="1423745"/>
    <lineage>
        <taxon>Bacteria</taxon>
        <taxon>Bacillati</taxon>
        <taxon>Bacillota</taxon>
        <taxon>Bacilli</taxon>
        <taxon>Lactobacillales</taxon>
        <taxon>Lactobacillaceae</taxon>
        <taxon>Fructilactobacillus</taxon>
    </lineage>
</organism>
<sequence length="246" mass="27612">MRVTILGFYGGYPFAGIGTSSYLIETGTYRLLLDCGSGALLELEKHCDPLQLDAVLLSHYHADHIADLGVLQYYWQLHDRRPRRSILPIYGHQLDQAHFQELTWPHATQRQAYLPTQVNELGPFELSFLRTVHPVPAFAIRIVERATGHALMYTADSAFFPGLTKLAQRADLVIADTNFAANDHRKHWHLTSVEAGRLARQAHVSRLLLSHLPQTIPPEQLRQEAQAEAGTNVTVLLPSQGQSLEI</sequence>
<dbReference type="PANTHER" id="PTHR46018:SF4">
    <property type="entry name" value="METALLO-HYDROLASE YHFI-RELATED"/>
    <property type="match status" value="1"/>
</dbReference>
<dbReference type="PANTHER" id="PTHR46018">
    <property type="entry name" value="ZINC PHOSPHODIESTERASE ELAC PROTEIN 1"/>
    <property type="match status" value="1"/>
</dbReference>
<accession>A0A0R2CJ02</accession>
<evidence type="ECO:0000259" key="2">
    <source>
        <dbReference type="SMART" id="SM00849"/>
    </source>
</evidence>